<evidence type="ECO:0000313" key="3">
    <source>
        <dbReference type="EMBL" id="MBY0756927.1"/>
    </source>
</evidence>
<protein>
    <submittedName>
        <fullName evidence="4">VanZ family protein</fullName>
    </submittedName>
</protein>
<evidence type="ECO:0000313" key="5">
    <source>
        <dbReference type="Proteomes" id="UP001299068"/>
    </source>
</evidence>
<keyword evidence="5" id="KW-1185">Reference proteome</keyword>
<feature type="transmembrane region" description="Helical" evidence="1">
    <location>
        <begin position="253"/>
        <end position="273"/>
    </location>
</feature>
<dbReference type="Proteomes" id="UP001299068">
    <property type="component" value="Unassembled WGS sequence"/>
</dbReference>
<reference evidence="4 5" key="1">
    <citation type="journal article" date="2021" name="Cell Host Microbe">
        <title>in vivo commensal control of Clostridioides difficile virulence.</title>
        <authorList>
            <person name="Girinathan B.P."/>
            <person name="Dibenedetto N."/>
            <person name="Worley J.N."/>
            <person name="Peltier J."/>
            <person name="Arrieta-Ortiz M.L."/>
            <person name="Rupa Christinal Immanuel S."/>
            <person name="Lavin R."/>
            <person name="Delaney M.L."/>
            <person name="Cummins C."/>
            <person name="Hoffmann M."/>
            <person name="Luo Y."/>
            <person name="Gonzalez-Escalona N."/>
            <person name="Allard M."/>
            <person name="Onderdonk A.B."/>
            <person name="Gerber G.K."/>
            <person name="Sonenshein A.L."/>
            <person name="Baliga N."/>
            <person name="Dupuy B."/>
            <person name="Bry L."/>
        </authorList>
    </citation>
    <scope>NUCLEOTIDE SEQUENCE [LARGE SCALE GENOMIC DNA]</scope>
    <source>
        <strain evidence="4 5">DSM 599</strain>
    </source>
</reference>
<feature type="domain" description="VanZ-like" evidence="2">
    <location>
        <begin position="70"/>
        <end position="181"/>
    </location>
</feature>
<evidence type="ECO:0000313" key="4">
    <source>
        <dbReference type="EMBL" id="MBY0756951.1"/>
    </source>
</evidence>
<feature type="transmembrane region" description="Helical" evidence="1">
    <location>
        <begin position="38"/>
        <end position="57"/>
    </location>
</feature>
<feature type="transmembrane region" description="Helical" evidence="1">
    <location>
        <begin position="200"/>
        <end position="218"/>
    </location>
</feature>
<feature type="transmembrane region" description="Helical" evidence="1">
    <location>
        <begin position="7"/>
        <end position="26"/>
    </location>
</feature>
<evidence type="ECO:0000256" key="1">
    <source>
        <dbReference type="SAM" id="Phobius"/>
    </source>
</evidence>
<accession>A0ABS7L1K6</accession>
<evidence type="ECO:0000259" key="2">
    <source>
        <dbReference type="Pfam" id="PF04892"/>
    </source>
</evidence>
<feature type="transmembrane region" description="Helical" evidence="1">
    <location>
        <begin position="170"/>
        <end position="188"/>
    </location>
</feature>
<gene>
    <name evidence="3" type="ORF">K5V21_15895</name>
    <name evidence="4" type="ORF">K5V21_16015</name>
</gene>
<name>A0ABS7L1K6_CLOSR</name>
<proteinExistence type="predicted"/>
<sequence length="285" mass="33572">MRKYEKKVVYILFAIIISQVLCYYLLDSLFEKLNLISFIFLRISIAIGVYAIITIIFRKKILKKDIDVLFVAYVILIINITFFKKPYILENIYYNLNIFDLIKHMDSISSLIMAIGNIGAYIPIGVYIIHRFGDKSKIKYKYMIVFFTYILIIEFIQCIFRFGAFDVNDIILNSLGFYIGINFNIDSIKVKNLKEILKDNIAPIMVFFNICIFFMLIYSVNSDSSQFFIIYIFTGILNRKAMDNCKKSCDRVIIMSSLILSVVIFLFYSNYIYDMRIKEIMNEIE</sequence>
<feature type="transmembrane region" description="Helical" evidence="1">
    <location>
        <begin position="142"/>
        <end position="164"/>
    </location>
</feature>
<keyword evidence="1" id="KW-1133">Transmembrane helix</keyword>
<dbReference type="RefSeq" id="WP_221862136.1">
    <property type="nucleotide sequence ID" value="NZ_JAIKTU010000015.1"/>
</dbReference>
<keyword evidence="1" id="KW-0472">Membrane</keyword>
<comment type="caution">
    <text evidence="4">The sequence shown here is derived from an EMBL/GenBank/DDBJ whole genome shotgun (WGS) entry which is preliminary data.</text>
</comment>
<organism evidence="4 5">
    <name type="scientific">Clostridium sardiniense</name>
    <name type="common">Clostridium absonum</name>
    <dbReference type="NCBI Taxonomy" id="29369"/>
    <lineage>
        <taxon>Bacteria</taxon>
        <taxon>Bacillati</taxon>
        <taxon>Bacillota</taxon>
        <taxon>Clostridia</taxon>
        <taxon>Eubacteriales</taxon>
        <taxon>Clostridiaceae</taxon>
        <taxon>Clostridium</taxon>
    </lineage>
</organism>
<dbReference type="EMBL" id="JAIKTU010000015">
    <property type="protein sequence ID" value="MBY0756927.1"/>
    <property type="molecule type" value="Genomic_DNA"/>
</dbReference>
<feature type="transmembrane region" description="Helical" evidence="1">
    <location>
        <begin position="108"/>
        <end position="130"/>
    </location>
</feature>
<dbReference type="Pfam" id="PF04892">
    <property type="entry name" value="VanZ"/>
    <property type="match status" value="1"/>
</dbReference>
<dbReference type="InterPro" id="IPR006976">
    <property type="entry name" value="VanZ-like"/>
</dbReference>
<dbReference type="EMBL" id="JAIKTU010000015">
    <property type="protein sequence ID" value="MBY0756951.1"/>
    <property type="molecule type" value="Genomic_DNA"/>
</dbReference>
<feature type="transmembrane region" description="Helical" evidence="1">
    <location>
        <begin position="69"/>
        <end position="88"/>
    </location>
</feature>
<keyword evidence="1" id="KW-0812">Transmembrane</keyword>